<organism evidence="9 10">
    <name type="scientific">Carpinus fangiana</name>
    <dbReference type="NCBI Taxonomy" id="176857"/>
    <lineage>
        <taxon>Eukaryota</taxon>
        <taxon>Viridiplantae</taxon>
        <taxon>Streptophyta</taxon>
        <taxon>Embryophyta</taxon>
        <taxon>Tracheophyta</taxon>
        <taxon>Spermatophyta</taxon>
        <taxon>Magnoliopsida</taxon>
        <taxon>eudicotyledons</taxon>
        <taxon>Gunneridae</taxon>
        <taxon>Pentapetalae</taxon>
        <taxon>rosids</taxon>
        <taxon>fabids</taxon>
        <taxon>Fagales</taxon>
        <taxon>Betulaceae</taxon>
        <taxon>Carpinus</taxon>
    </lineage>
</organism>
<dbReference type="AlphaFoldDB" id="A0A5N6QI44"/>
<dbReference type="InterPro" id="IPR036322">
    <property type="entry name" value="WD40_repeat_dom_sf"/>
</dbReference>
<sequence length="347" mass="37902">MDKKRVAVPLVCHGHSRPVVDLFYSPVTTDGFFLISASKDSNPMLRNGETGDWIGTFEGHKGAVWSCCLDTNALRAATGSADFTAYELIISLLHSFEHKHIVRASAFSEDTHLLLTGGIEKILRMYDLNRPDAPPTEVDKSPGSVRTVAWLHSDQTILSSCTDMGGVRLWDIRSGKIVQTLETESSVTSAEVSQDGRYITTADGSTVKFWDANYFGLVKSYNMPCTVESASLEPKYGNKFIAGGEDMWIRVFDFHTGEEIACNKGHHGPVHCVRFSPGGESYASGSEDGTIRIWQTGPLTQDDAEALTANGSAGKVKATAEEVSRKIEGFQIEDEGNPREKEEAGNE</sequence>
<dbReference type="Gene3D" id="2.130.10.10">
    <property type="entry name" value="YVTN repeat-like/Quinoprotein amine dehydrogenase"/>
    <property type="match status" value="1"/>
</dbReference>
<dbReference type="OrthoDB" id="200206at2759"/>
<dbReference type="PROSITE" id="PS50082">
    <property type="entry name" value="WD_REPEATS_2"/>
    <property type="match status" value="1"/>
</dbReference>
<feature type="compositionally biased region" description="Basic and acidic residues" evidence="8">
    <location>
        <begin position="336"/>
        <end position="347"/>
    </location>
</feature>
<dbReference type="GO" id="GO:0032797">
    <property type="term" value="C:SMN complex"/>
    <property type="evidence" value="ECO:0007669"/>
    <property type="project" value="TreeGrafter"/>
</dbReference>
<keyword evidence="1 7" id="KW-0853">WD repeat</keyword>
<evidence type="ECO:0000256" key="2">
    <source>
        <dbReference type="ARBA" id="ARBA00022664"/>
    </source>
</evidence>
<gene>
    <name evidence="9" type="ORF">FH972_003323</name>
</gene>
<dbReference type="Proteomes" id="UP000327013">
    <property type="component" value="Chromosome 1"/>
</dbReference>
<dbReference type="GO" id="GO:0003723">
    <property type="term" value="F:RNA binding"/>
    <property type="evidence" value="ECO:0007669"/>
    <property type="project" value="TreeGrafter"/>
</dbReference>
<evidence type="ECO:0000313" key="9">
    <source>
        <dbReference type="EMBL" id="KAE7998815.1"/>
    </source>
</evidence>
<dbReference type="PROSITE" id="PS50294">
    <property type="entry name" value="WD_REPEATS_REGION"/>
    <property type="match status" value="1"/>
</dbReference>
<evidence type="ECO:0000256" key="1">
    <source>
        <dbReference type="ARBA" id="ARBA00022574"/>
    </source>
</evidence>
<reference evidence="9 10" key="1">
    <citation type="submission" date="2019-06" db="EMBL/GenBank/DDBJ databases">
        <title>A chromosomal-level reference genome of Carpinus fangiana (Coryloideae, Betulaceae).</title>
        <authorList>
            <person name="Yang X."/>
            <person name="Wang Z."/>
            <person name="Zhang L."/>
            <person name="Hao G."/>
            <person name="Liu J."/>
            <person name="Yang Y."/>
        </authorList>
    </citation>
    <scope>NUCLEOTIDE SEQUENCE [LARGE SCALE GENOMIC DNA]</scope>
    <source>
        <strain evidence="9">Cfa_2016G</strain>
        <tissue evidence="9">Leaf</tissue>
    </source>
</reference>
<name>A0A5N6QI44_9ROSI</name>
<dbReference type="PANTHER" id="PTHR19877:SF13">
    <property type="entry name" value="SERINE-THREONINE KINASE RECEPTOR-ASSOCIATED PROTEIN"/>
    <property type="match status" value="1"/>
</dbReference>
<keyword evidence="2" id="KW-0507">mRNA processing</keyword>
<evidence type="ECO:0000313" key="10">
    <source>
        <dbReference type="Proteomes" id="UP000327013"/>
    </source>
</evidence>
<comment type="similarity">
    <text evidence="5">Belongs to the WD repeat STRAP family.</text>
</comment>
<dbReference type="PANTHER" id="PTHR19877">
    <property type="entry name" value="EUKARYOTIC TRANSLATION INITIATION FACTOR 3 SUBUNIT I"/>
    <property type="match status" value="1"/>
</dbReference>
<protein>
    <recommendedName>
        <fullName evidence="6">Serine-threonine kinase receptor-associated protein</fullName>
    </recommendedName>
</protein>
<evidence type="ECO:0000256" key="4">
    <source>
        <dbReference type="ARBA" id="ARBA00023187"/>
    </source>
</evidence>
<evidence type="ECO:0000256" key="7">
    <source>
        <dbReference type="PROSITE-ProRule" id="PRU00221"/>
    </source>
</evidence>
<dbReference type="SMART" id="SM00320">
    <property type="entry name" value="WD40"/>
    <property type="match status" value="7"/>
</dbReference>
<evidence type="ECO:0000256" key="6">
    <source>
        <dbReference type="ARBA" id="ARBA00040390"/>
    </source>
</evidence>
<keyword evidence="4" id="KW-0508">mRNA splicing</keyword>
<dbReference type="InterPro" id="IPR015943">
    <property type="entry name" value="WD40/YVTN_repeat-like_dom_sf"/>
</dbReference>
<evidence type="ECO:0000256" key="3">
    <source>
        <dbReference type="ARBA" id="ARBA00022737"/>
    </source>
</evidence>
<dbReference type="InterPro" id="IPR001680">
    <property type="entry name" value="WD40_rpt"/>
</dbReference>
<evidence type="ECO:0000256" key="8">
    <source>
        <dbReference type="SAM" id="MobiDB-lite"/>
    </source>
</evidence>
<dbReference type="FunFam" id="2.130.10.10:FF:000133">
    <property type="entry name" value="Serine-threonine kinase receptor-associated protein"/>
    <property type="match status" value="1"/>
</dbReference>
<dbReference type="Pfam" id="PF00400">
    <property type="entry name" value="WD40"/>
    <property type="match status" value="4"/>
</dbReference>
<dbReference type="EMBL" id="CM017321">
    <property type="protein sequence ID" value="KAE7998815.1"/>
    <property type="molecule type" value="Genomic_DNA"/>
</dbReference>
<dbReference type="SUPFAM" id="SSF50978">
    <property type="entry name" value="WD40 repeat-like"/>
    <property type="match status" value="1"/>
</dbReference>
<dbReference type="GO" id="GO:0000387">
    <property type="term" value="P:spliceosomal snRNP assembly"/>
    <property type="evidence" value="ECO:0007669"/>
    <property type="project" value="TreeGrafter"/>
</dbReference>
<feature type="repeat" description="WD" evidence="7">
    <location>
        <begin position="263"/>
        <end position="295"/>
    </location>
</feature>
<proteinExistence type="inferred from homology"/>
<keyword evidence="3" id="KW-0677">Repeat</keyword>
<evidence type="ECO:0000256" key="5">
    <source>
        <dbReference type="ARBA" id="ARBA00038394"/>
    </source>
</evidence>
<accession>A0A5N6QI44</accession>
<keyword evidence="10" id="KW-1185">Reference proteome</keyword>
<dbReference type="CDD" id="cd00200">
    <property type="entry name" value="WD40"/>
    <property type="match status" value="1"/>
</dbReference>
<feature type="region of interest" description="Disordered" evidence="8">
    <location>
        <begin position="327"/>
        <end position="347"/>
    </location>
</feature>